<keyword evidence="5 7" id="KW-0472">Membrane</keyword>
<comment type="caution">
    <text evidence="9">The sequence shown here is derived from an EMBL/GenBank/DDBJ whole genome shotgun (WGS) entry which is preliminary data.</text>
</comment>
<feature type="transmembrane region" description="Helical" evidence="7">
    <location>
        <begin position="128"/>
        <end position="153"/>
    </location>
</feature>
<reference evidence="9 12" key="1">
    <citation type="submission" date="2014-07" db="EMBL/GenBank/DDBJ databases">
        <title>Porphyromonadaceae bacterium OUH 308042 = ATCC BAA-2681 = DSM 28342 draft genome.</title>
        <authorList>
            <person name="Sydenham T.V."/>
            <person name="Hasman H."/>
            <person name="Justensen U.S."/>
        </authorList>
    </citation>
    <scope>NUCLEOTIDE SEQUENCE [LARGE SCALE GENOMIC DNA]</scope>
    <source>
        <strain evidence="9 12">OUH 308042</strain>
    </source>
</reference>
<evidence type="ECO:0000256" key="2">
    <source>
        <dbReference type="ARBA" id="ARBA00022475"/>
    </source>
</evidence>
<dbReference type="GO" id="GO:0017038">
    <property type="term" value="P:protein import"/>
    <property type="evidence" value="ECO:0007669"/>
    <property type="project" value="TreeGrafter"/>
</dbReference>
<evidence type="ECO:0000256" key="1">
    <source>
        <dbReference type="ARBA" id="ARBA00004651"/>
    </source>
</evidence>
<evidence type="ECO:0000256" key="5">
    <source>
        <dbReference type="ARBA" id="ARBA00023136"/>
    </source>
</evidence>
<gene>
    <name evidence="9" type="ORF">BA92_02965</name>
    <name evidence="10" type="ORF">IE90_00130</name>
</gene>
<evidence type="ECO:0000256" key="3">
    <source>
        <dbReference type="ARBA" id="ARBA00022692"/>
    </source>
</evidence>
<dbReference type="Proteomes" id="UP000031980">
    <property type="component" value="Unassembled WGS sequence"/>
</dbReference>
<name>A0A0C3NIP4_9PORP</name>
<evidence type="ECO:0000313" key="9">
    <source>
        <dbReference type="EMBL" id="KIO46047.1"/>
    </source>
</evidence>
<dbReference type="InterPro" id="IPR002898">
    <property type="entry name" value="MotA_ExbB_proton_chnl"/>
</dbReference>
<keyword evidence="4 7" id="KW-1133">Transmembrane helix</keyword>
<dbReference type="AlphaFoldDB" id="A0A0C3NIP4"/>
<comment type="subcellular location">
    <subcellularLocation>
        <location evidence="1">Cell membrane</location>
        <topology evidence="1">Multi-pass membrane protein</topology>
    </subcellularLocation>
    <subcellularLocation>
        <location evidence="6">Membrane</location>
        <topology evidence="6">Multi-pass membrane protein</topology>
    </subcellularLocation>
</comment>
<protein>
    <submittedName>
        <fullName evidence="9">Biopolymer transporter ExbB</fullName>
    </submittedName>
</protein>
<keyword evidence="3 7" id="KW-0812">Transmembrane</keyword>
<evidence type="ECO:0000256" key="7">
    <source>
        <dbReference type="SAM" id="Phobius"/>
    </source>
</evidence>
<organism evidence="9 12">
    <name type="scientific">Sanguibacteroides justesenii</name>
    <dbReference type="NCBI Taxonomy" id="1547597"/>
    <lineage>
        <taxon>Bacteria</taxon>
        <taxon>Pseudomonadati</taxon>
        <taxon>Bacteroidota</taxon>
        <taxon>Bacteroidia</taxon>
        <taxon>Bacteroidales</taxon>
        <taxon>Porphyromonadaceae</taxon>
        <taxon>Sanguibacteroides</taxon>
    </lineage>
</organism>
<dbReference type="PANTHER" id="PTHR30625">
    <property type="entry name" value="PROTEIN TOLQ"/>
    <property type="match status" value="1"/>
</dbReference>
<dbReference type="RefSeq" id="WP_041501901.1">
    <property type="nucleotide sequence ID" value="NZ_JPIT01000006.1"/>
</dbReference>
<dbReference type="EMBL" id="JPIT01000006">
    <property type="protein sequence ID" value="KIO47417.1"/>
    <property type="molecule type" value="Genomic_DNA"/>
</dbReference>
<keyword evidence="2" id="KW-1003">Cell membrane</keyword>
<evidence type="ECO:0000313" key="10">
    <source>
        <dbReference type="EMBL" id="KIO47417.1"/>
    </source>
</evidence>
<evidence type="ECO:0000313" key="11">
    <source>
        <dbReference type="Proteomes" id="UP000031937"/>
    </source>
</evidence>
<dbReference type="Pfam" id="PF01618">
    <property type="entry name" value="MotA_ExbB"/>
    <property type="match status" value="1"/>
</dbReference>
<dbReference type="OrthoDB" id="4045at2"/>
<keyword evidence="6" id="KW-0813">Transport</keyword>
<evidence type="ECO:0000259" key="8">
    <source>
        <dbReference type="Pfam" id="PF01618"/>
    </source>
</evidence>
<dbReference type="InterPro" id="IPR050790">
    <property type="entry name" value="ExbB/TolQ_transport"/>
</dbReference>
<dbReference type="PANTHER" id="PTHR30625:SF17">
    <property type="entry name" value="TOLQ-RELATED"/>
    <property type="match status" value="1"/>
</dbReference>
<evidence type="ECO:0000256" key="4">
    <source>
        <dbReference type="ARBA" id="ARBA00022989"/>
    </source>
</evidence>
<evidence type="ECO:0000256" key="6">
    <source>
        <dbReference type="RuleBase" id="RU004057"/>
    </source>
</evidence>
<accession>A0A0C3NIP4</accession>
<feature type="domain" description="MotA/TolQ/ExbB proton channel" evidence="8">
    <location>
        <begin position="88"/>
        <end position="209"/>
    </location>
</feature>
<dbReference type="EMBL" id="JPIU01000036">
    <property type="protein sequence ID" value="KIO46047.1"/>
    <property type="molecule type" value="Genomic_DNA"/>
</dbReference>
<evidence type="ECO:0000313" key="12">
    <source>
        <dbReference type="Proteomes" id="UP000031980"/>
    </source>
</evidence>
<keyword evidence="6" id="KW-0653">Protein transport</keyword>
<dbReference type="Proteomes" id="UP000031937">
    <property type="component" value="Unassembled WGS sequence"/>
</dbReference>
<dbReference type="GO" id="GO:0005886">
    <property type="term" value="C:plasma membrane"/>
    <property type="evidence" value="ECO:0007669"/>
    <property type="project" value="UniProtKB-SubCell"/>
</dbReference>
<sequence length="230" mass="25483">MNNWIIQIAAPAAKAADMDMSLWGLVVKGGWLMIPIFILSIIAIYIACERFWILRKTGTGDEAFMQLIQEKIQKKDIEGALTDCDTENTPLAKIIRKGILLRREAPGEIRESMENTANYEVATLEKGLATLATCAGTAPMIGFLGTVVGMVQAFYDMAMAGNNIDISLLSRGIYTAMITTVAGLIVGIIGYLAYNYLVSRIDKIVLHMERYNSELIDLLIRLKKQESPHH</sequence>
<reference evidence="10 11" key="2">
    <citation type="submission" date="2014-07" db="EMBL/GenBank/DDBJ databases">
        <title>Porphyromonadaceae bacterium OUH 334697 = ATCC BAA-2682 = DSM 28341 draft genome.</title>
        <authorList>
            <person name="Sydenham T.V."/>
            <person name="Hasman H."/>
            <person name="Justesen U.S."/>
        </authorList>
    </citation>
    <scope>NUCLEOTIDE SEQUENCE [LARGE SCALE GENOMIC DNA]</scope>
    <source>
        <strain evidence="10 11">OUH 334697</strain>
    </source>
</reference>
<comment type="similarity">
    <text evidence="6">Belongs to the exbB/tolQ family.</text>
</comment>
<feature type="transmembrane region" description="Helical" evidence="7">
    <location>
        <begin position="173"/>
        <end position="194"/>
    </location>
</feature>
<proteinExistence type="inferred from homology"/>
<feature type="transmembrane region" description="Helical" evidence="7">
    <location>
        <begin position="31"/>
        <end position="48"/>
    </location>
</feature>
<keyword evidence="12" id="KW-1185">Reference proteome</keyword>